<evidence type="ECO:0000259" key="8">
    <source>
        <dbReference type="Pfam" id="PF06011"/>
    </source>
</evidence>
<gene>
    <name evidence="9" type="ORF">JG687_00013823</name>
</gene>
<feature type="transmembrane region" description="Helical" evidence="7">
    <location>
        <begin position="433"/>
        <end position="452"/>
    </location>
</feature>
<feature type="region of interest" description="Disordered" evidence="6">
    <location>
        <begin position="1396"/>
        <end position="1466"/>
    </location>
</feature>
<comment type="subcellular location">
    <subcellularLocation>
        <location evidence="1">Membrane</location>
        <topology evidence="1">Multi-pass membrane protein</topology>
    </subcellularLocation>
</comment>
<dbReference type="CDD" id="cd17480">
    <property type="entry name" value="MFS_SLC40A1_like"/>
    <property type="match status" value="1"/>
</dbReference>
<feature type="transmembrane region" description="Helical" evidence="7">
    <location>
        <begin position="128"/>
        <end position="159"/>
    </location>
</feature>
<dbReference type="Pfam" id="PF06963">
    <property type="entry name" value="FPN1"/>
    <property type="match status" value="1"/>
</dbReference>
<feature type="transmembrane region" description="Helical" evidence="7">
    <location>
        <begin position="956"/>
        <end position="979"/>
    </location>
</feature>
<feature type="compositionally biased region" description="Polar residues" evidence="6">
    <location>
        <begin position="796"/>
        <end position="817"/>
    </location>
</feature>
<dbReference type="GO" id="GO:0016020">
    <property type="term" value="C:membrane"/>
    <property type="evidence" value="ECO:0007669"/>
    <property type="project" value="UniProtKB-SubCell"/>
</dbReference>
<name>A0A8T1TYE1_9STRA</name>
<dbReference type="InterPro" id="IPR010308">
    <property type="entry name" value="TRP_C"/>
</dbReference>
<dbReference type="VEuPathDB" id="FungiDB:PC110_g11392"/>
<accession>A0A8T1TYE1</accession>
<dbReference type="PANTHER" id="PTHR11660">
    <property type="entry name" value="SOLUTE CARRIER FAMILY 40 MEMBER"/>
    <property type="match status" value="1"/>
</dbReference>
<feature type="transmembrane region" description="Helical" evidence="7">
    <location>
        <begin position="1255"/>
        <end position="1272"/>
    </location>
</feature>
<evidence type="ECO:0000313" key="9">
    <source>
        <dbReference type="EMBL" id="KAG6951094.1"/>
    </source>
</evidence>
<dbReference type="VEuPathDB" id="FungiDB:PC110_g18479"/>
<reference evidence="9" key="1">
    <citation type="submission" date="2021-01" db="EMBL/GenBank/DDBJ databases">
        <title>Phytophthora aleatoria, a newly-described species from Pinus radiata is distinct from Phytophthora cactorum isolates based on comparative genomics.</title>
        <authorList>
            <person name="Mcdougal R."/>
            <person name="Panda P."/>
            <person name="Williams N."/>
            <person name="Studholme D.J."/>
        </authorList>
    </citation>
    <scope>NUCLEOTIDE SEQUENCE</scope>
    <source>
        <strain evidence="9">NZFS 3830</strain>
    </source>
</reference>
<feature type="transmembrane region" description="Helical" evidence="7">
    <location>
        <begin position="1314"/>
        <end position="1342"/>
    </location>
</feature>
<evidence type="ECO:0000256" key="2">
    <source>
        <dbReference type="ARBA" id="ARBA00022448"/>
    </source>
</evidence>
<evidence type="ECO:0000256" key="5">
    <source>
        <dbReference type="ARBA" id="ARBA00023136"/>
    </source>
</evidence>
<feature type="domain" description="TRP C-terminal" evidence="8">
    <location>
        <begin position="1065"/>
        <end position="1341"/>
    </location>
</feature>
<dbReference type="PANTHER" id="PTHR11660:SF57">
    <property type="entry name" value="SOLUTE CARRIER FAMILY 40 MEMBER"/>
    <property type="match status" value="1"/>
</dbReference>
<dbReference type="GO" id="GO:0005381">
    <property type="term" value="F:iron ion transmembrane transporter activity"/>
    <property type="evidence" value="ECO:0007669"/>
    <property type="project" value="InterPro"/>
</dbReference>
<evidence type="ECO:0000256" key="1">
    <source>
        <dbReference type="ARBA" id="ARBA00004141"/>
    </source>
</evidence>
<feature type="transmembrane region" description="Helical" evidence="7">
    <location>
        <begin position="1279"/>
        <end position="1302"/>
    </location>
</feature>
<feature type="transmembrane region" description="Helical" evidence="7">
    <location>
        <begin position="1138"/>
        <end position="1159"/>
    </location>
</feature>
<feature type="transmembrane region" description="Helical" evidence="7">
    <location>
        <begin position="171"/>
        <end position="195"/>
    </location>
</feature>
<evidence type="ECO:0000313" key="10">
    <source>
        <dbReference type="Proteomes" id="UP000688947"/>
    </source>
</evidence>
<dbReference type="Pfam" id="PF06011">
    <property type="entry name" value="TRP"/>
    <property type="match status" value="1"/>
</dbReference>
<feature type="transmembrane region" description="Helical" evidence="7">
    <location>
        <begin position="458"/>
        <end position="475"/>
    </location>
</feature>
<protein>
    <recommendedName>
        <fullName evidence="8">TRP C-terminal domain-containing protein</fullName>
    </recommendedName>
</protein>
<dbReference type="OrthoDB" id="126730at2759"/>
<feature type="transmembrane region" description="Helical" evidence="7">
    <location>
        <begin position="207"/>
        <end position="228"/>
    </location>
</feature>
<feature type="region of interest" description="Disordered" evidence="6">
    <location>
        <begin position="605"/>
        <end position="843"/>
    </location>
</feature>
<sequence>MEPTVFACVAVGAASLLLALDGAACLLSVENACLATRSSSIVMFIIGASMLMPIAACLYAARLDSCEAQEQEKTRLLQVYPHLTKIVDEKEGCESQSHKPPRRVLMYLYAGHLLSAWGDRMWEFAVPILFIEIFVDTLLPGACFSLVMYASCLVAIPLVGRQLDAANRWKAMRLAIVLENANIIASTGLLGAMLLLTDADGLHKPEWTWPLTLLFVGTLVCGGVGQVLSEAQTLGIERDWVVIIAQSSGAERSSALASLNTILRRIDLACKLLGPLAFGIIMDFAGRDPTTRAMIGASTVAIWNGLSTPLEYFMTRDIYTLVPQLALKEESLEPSNGEELQASADGQSMLTRYAGMWRNYSRHPVFLLSFSYCALYMTVLDNGSLNTAYLKWRGVPDSLLGSSRGAGAVFGLMGTVLFPYLRRTISRLERVAVLSIWLFWLFLAPVLVAFLLAGESRASDYVMLCCMVGARMWLWSADLAETQLMQEWIEPSRRGAINAMQTATYQLFFMLIQVIGVIFHDPRQFEALVLFSVATVLAAAVGFTLWDVRYGCRRSSSHLDASNGNSDDGCSCVDIGIRFIRRDIGSCTDYCNASTNDIDARANYVSSNPSSSSATGSSDTPISSQSSESTESSNTEENVTFSPAPVTSTPQTQSPTATAPPSGSSSSKSKSSSDSGSVATTALVSESSSGSSDTPWSPPPVTWSPAPVTNPPKTTTAPSTTDPTTSGSDTSSNSGAAASSGSSDSSESGTDVASAATSGSATSTDETDESTPSPAPVTRAPAVTTDSTEASDDGNDVSQTEQTEQTSDLSASDSLTPSPAPITRNPSSLIMTIPPSAASSDSMGTVIPADTSGINNSAAEAVTKQTDSGSSDEGDKNTINGNNLVLLGDTGSTIVYTDGSKITTFEKYNRGDGDLQALEDASGSYSNIVVGGGNRANLPPGASISLSSTSQEIQNALLYASYALGIVSTVLLMFFHVLALQRPPWLGGSSDNSQDGGNGRASMGWFTPNVWELAVVVGYIQHINSISMLDLTKAPQIVLDFTDSFSYANMHMSSVTTTAASEASRRLQLIILTGIVAFADRIGIEEDEALMTAFYFFLAVVAIVVVLFALAAGFAFYRHSMSADTWSAFYPTGLRNSFAMCIVGLGVALWMLSVFPLVSMSSYELVMELRYRVGIGLAVALFSLWAVVVGGLCYAFVSVRAIPNNNAFRFKHFAVWGSLYGDSKMAFRYFFVVTVGFQGLLGVVTGAVSGIPTQLVALMVTHLLFVVVALIIRPFAARWVLGVVVGLRVVAIANLLCSFAFLTSSELSTHWRGIVAQGFVIFNAIVFFLFFARYVAMFVLVLKRWSGFTRRESFIHSQQNYEMEQQMAGSSSNDQTPIFLTYDVREHRQLNDGGRFITSNAGFEPSRGPGSGYSSGYSSSQYSERYAPTPVYSSGHSSGHQYAPTPSGSSGYSSGSRAHGQSRYYH</sequence>
<feature type="compositionally biased region" description="Low complexity" evidence="6">
    <location>
        <begin position="1447"/>
        <end position="1456"/>
    </location>
</feature>
<dbReference type="Proteomes" id="UP000688947">
    <property type="component" value="Unassembled WGS sequence"/>
</dbReference>
<evidence type="ECO:0000256" key="3">
    <source>
        <dbReference type="ARBA" id="ARBA00022692"/>
    </source>
</evidence>
<evidence type="ECO:0000256" key="7">
    <source>
        <dbReference type="SAM" id="Phobius"/>
    </source>
</evidence>
<feature type="transmembrane region" description="Helical" evidence="7">
    <location>
        <begin position="405"/>
        <end position="421"/>
    </location>
</feature>
<keyword evidence="4 7" id="KW-1133">Transmembrane helix</keyword>
<feature type="compositionally biased region" description="Polar residues" evidence="6">
    <location>
        <begin position="1431"/>
        <end position="1446"/>
    </location>
</feature>
<feature type="compositionally biased region" description="Low complexity" evidence="6">
    <location>
        <begin position="606"/>
        <end position="695"/>
    </location>
</feature>
<proteinExistence type="predicted"/>
<comment type="caution">
    <text evidence="9">The sequence shown here is derived from an EMBL/GenBank/DDBJ whole genome shotgun (WGS) entry which is preliminary data.</text>
</comment>
<keyword evidence="5 7" id="KW-0472">Membrane</keyword>
<organism evidence="9 10">
    <name type="scientific">Phytophthora cactorum</name>
    <dbReference type="NCBI Taxonomy" id="29920"/>
    <lineage>
        <taxon>Eukaryota</taxon>
        <taxon>Sar</taxon>
        <taxon>Stramenopiles</taxon>
        <taxon>Oomycota</taxon>
        <taxon>Peronosporomycetes</taxon>
        <taxon>Peronosporales</taxon>
        <taxon>Peronosporaceae</taxon>
        <taxon>Phytophthora</taxon>
    </lineage>
</organism>
<feature type="transmembrane region" description="Helical" evidence="7">
    <location>
        <begin position="496"/>
        <end position="519"/>
    </location>
</feature>
<feature type="compositionally biased region" description="Low complexity" evidence="6">
    <location>
        <begin position="1404"/>
        <end position="1426"/>
    </location>
</feature>
<feature type="transmembrane region" description="Helical" evidence="7">
    <location>
        <begin position="1093"/>
        <end position="1117"/>
    </location>
</feature>
<feature type="compositionally biased region" description="Low complexity" evidence="6">
    <location>
        <begin position="703"/>
        <end position="764"/>
    </location>
</feature>
<keyword evidence="2" id="KW-0813">Transport</keyword>
<feature type="transmembrane region" description="Helical" evidence="7">
    <location>
        <begin position="1171"/>
        <end position="1197"/>
    </location>
</feature>
<dbReference type="EMBL" id="JAENGZ010001053">
    <property type="protein sequence ID" value="KAG6951094.1"/>
    <property type="molecule type" value="Genomic_DNA"/>
</dbReference>
<evidence type="ECO:0000256" key="6">
    <source>
        <dbReference type="SAM" id="MobiDB-lite"/>
    </source>
</evidence>
<evidence type="ECO:0000256" key="4">
    <source>
        <dbReference type="ARBA" id="ARBA00022989"/>
    </source>
</evidence>
<feature type="transmembrane region" description="Helical" evidence="7">
    <location>
        <begin position="525"/>
        <end position="546"/>
    </location>
</feature>
<keyword evidence="3 7" id="KW-0812">Transmembrane</keyword>
<feature type="transmembrane region" description="Helical" evidence="7">
    <location>
        <begin position="41"/>
        <end position="61"/>
    </location>
</feature>
<feature type="transmembrane region" description="Helical" evidence="7">
    <location>
        <begin position="365"/>
        <end position="385"/>
    </location>
</feature>
<feature type="transmembrane region" description="Helical" evidence="7">
    <location>
        <begin position="1229"/>
        <end position="1249"/>
    </location>
</feature>
<dbReference type="InterPro" id="IPR009716">
    <property type="entry name" value="Ferroportin-1"/>
</dbReference>